<dbReference type="EMBL" id="JYDU01000953">
    <property type="protein sequence ID" value="KRX76221.1"/>
    <property type="molecule type" value="Genomic_DNA"/>
</dbReference>
<evidence type="ECO:0000313" key="1">
    <source>
        <dbReference type="EMBL" id="KRX76221.1"/>
    </source>
</evidence>
<dbReference type="AlphaFoldDB" id="A0A0V0WK71"/>
<feature type="non-terminal residue" evidence="1">
    <location>
        <position position="79"/>
    </location>
</feature>
<sequence length="79" mass="9151">MRKTAGFSNQVTRYRLVAMDRSIRSLGKRAYCARGRTYGFFRLTSLVLQHKHFVSRLAALAFNHFHISGNVKFGQFLLQ</sequence>
<organism evidence="1 2">
    <name type="scientific">Trichinella pseudospiralis</name>
    <name type="common">Parasitic roundworm</name>
    <dbReference type="NCBI Taxonomy" id="6337"/>
    <lineage>
        <taxon>Eukaryota</taxon>
        <taxon>Metazoa</taxon>
        <taxon>Ecdysozoa</taxon>
        <taxon>Nematoda</taxon>
        <taxon>Enoplea</taxon>
        <taxon>Dorylaimia</taxon>
        <taxon>Trichinellida</taxon>
        <taxon>Trichinellidae</taxon>
        <taxon>Trichinella</taxon>
    </lineage>
</organism>
<dbReference type="Proteomes" id="UP000054815">
    <property type="component" value="Unassembled WGS sequence"/>
</dbReference>
<name>A0A0V0WK71_TRIPS</name>
<reference evidence="1 2" key="1">
    <citation type="submission" date="2015-01" db="EMBL/GenBank/DDBJ databases">
        <title>Evolution of Trichinella species and genotypes.</title>
        <authorList>
            <person name="Korhonen P.K."/>
            <person name="Edoardo P."/>
            <person name="Giuseppe L.R."/>
            <person name="Gasser R.B."/>
        </authorList>
    </citation>
    <scope>NUCLEOTIDE SEQUENCE [LARGE SCALE GENOMIC DNA]</scope>
    <source>
        <strain evidence="1">ISS141</strain>
    </source>
</reference>
<accession>A0A0V0WK71</accession>
<protein>
    <submittedName>
        <fullName evidence="1">Uncharacterized protein</fullName>
    </submittedName>
</protein>
<comment type="caution">
    <text evidence="1">The sequence shown here is derived from an EMBL/GenBank/DDBJ whole genome shotgun (WGS) entry which is preliminary data.</text>
</comment>
<proteinExistence type="predicted"/>
<evidence type="ECO:0000313" key="2">
    <source>
        <dbReference type="Proteomes" id="UP000054815"/>
    </source>
</evidence>
<gene>
    <name evidence="1" type="ORF">T4E_12371</name>
</gene>